<protein>
    <submittedName>
        <fullName evidence="2">Uncharacterized protein</fullName>
    </submittedName>
</protein>
<evidence type="ECO:0000313" key="2">
    <source>
        <dbReference type="EMBL" id="QEL17471.1"/>
    </source>
</evidence>
<dbReference type="AlphaFoldDB" id="A0A5C1AE11"/>
<dbReference type="EMBL" id="CP042425">
    <property type="protein sequence ID" value="QEL17471.1"/>
    <property type="molecule type" value="Genomic_DNA"/>
</dbReference>
<reference evidence="3" key="1">
    <citation type="submission" date="2019-08" db="EMBL/GenBank/DDBJ databases">
        <title>Limnoglobus roseus gen. nov., sp. nov., a novel freshwater planctomycete with a giant genome from the family Gemmataceae.</title>
        <authorList>
            <person name="Kulichevskaya I.S."/>
            <person name="Naumoff D.G."/>
            <person name="Miroshnikov K."/>
            <person name="Ivanova A."/>
            <person name="Philippov D.A."/>
            <person name="Hakobyan A."/>
            <person name="Rijpstra I.C."/>
            <person name="Sinninghe Damste J.S."/>
            <person name="Liesack W."/>
            <person name="Dedysh S.N."/>
        </authorList>
    </citation>
    <scope>NUCLEOTIDE SEQUENCE [LARGE SCALE GENOMIC DNA]</scope>
    <source>
        <strain evidence="3">PX52</strain>
    </source>
</reference>
<accession>A0A5C1AE11</accession>
<dbReference type="Proteomes" id="UP000324974">
    <property type="component" value="Chromosome"/>
</dbReference>
<evidence type="ECO:0000256" key="1">
    <source>
        <dbReference type="SAM" id="Phobius"/>
    </source>
</evidence>
<gene>
    <name evidence="2" type="ORF">PX52LOC_04460</name>
</gene>
<feature type="transmembrane region" description="Helical" evidence="1">
    <location>
        <begin position="66"/>
        <end position="86"/>
    </location>
</feature>
<keyword evidence="1" id="KW-0472">Membrane</keyword>
<evidence type="ECO:0000313" key="3">
    <source>
        <dbReference type="Proteomes" id="UP000324974"/>
    </source>
</evidence>
<keyword evidence="1" id="KW-1133">Transmembrane helix</keyword>
<keyword evidence="3" id="KW-1185">Reference proteome</keyword>
<proteinExistence type="predicted"/>
<organism evidence="2 3">
    <name type="scientific">Limnoglobus roseus</name>
    <dbReference type="NCBI Taxonomy" id="2598579"/>
    <lineage>
        <taxon>Bacteria</taxon>
        <taxon>Pseudomonadati</taxon>
        <taxon>Planctomycetota</taxon>
        <taxon>Planctomycetia</taxon>
        <taxon>Gemmatales</taxon>
        <taxon>Gemmataceae</taxon>
        <taxon>Limnoglobus</taxon>
    </lineage>
</organism>
<name>A0A5C1AE11_9BACT</name>
<sequence>MFNIACPCGKTIPVRAGQAGGTVPCGCGQTVPIPTLGELRRSAADAGGITTPSPTQHDWRAWWRGVWLLVAGCACQLVAVLLPGVIAPTTGVVMAAAIVDPETETAR</sequence>
<keyword evidence="1" id="KW-0812">Transmembrane</keyword>
<dbReference type="KEGG" id="lrs:PX52LOC_04460"/>